<evidence type="ECO:0000313" key="3">
    <source>
        <dbReference type="Proteomes" id="UP000270296"/>
    </source>
</evidence>
<accession>A0A183IIR1</accession>
<organism evidence="4">
    <name type="scientific">Soboliphyme baturini</name>
    <dbReference type="NCBI Taxonomy" id="241478"/>
    <lineage>
        <taxon>Eukaryota</taxon>
        <taxon>Metazoa</taxon>
        <taxon>Ecdysozoa</taxon>
        <taxon>Nematoda</taxon>
        <taxon>Enoplea</taxon>
        <taxon>Dorylaimia</taxon>
        <taxon>Dioctophymatida</taxon>
        <taxon>Dioctophymatoidea</taxon>
        <taxon>Soboliphymatidae</taxon>
        <taxon>Soboliphyme</taxon>
    </lineage>
</organism>
<evidence type="ECO:0000313" key="2">
    <source>
        <dbReference type="EMBL" id="VDP01384.1"/>
    </source>
</evidence>
<proteinExistence type="predicted"/>
<dbReference type="OrthoDB" id="410104at2759"/>
<reference evidence="4" key="1">
    <citation type="submission" date="2016-06" db="UniProtKB">
        <authorList>
            <consortium name="WormBaseParasite"/>
        </authorList>
    </citation>
    <scope>IDENTIFICATION</scope>
</reference>
<gene>
    <name evidence="2" type="ORF">SBAD_LOCUS3507</name>
</gene>
<dbReference type="EMBL" id="UZAM01007785">
    <property type="protein sequence ID" value="VDP01384.1"/>
    <property type="molecule type" value="Genomic_DNA"/>
</dbReference>
<reference evidence="2 3" key="2">
    <citation type="submission" date="2018-11" db="EMBL/GenBank/DDBJ databases">
        <authorList>
            <consortium name="Pathogen Informatics"/>
        </authorList>
    </citation>
    <scope>NUCLEOTIDE SEQUENCE [LARGE SCALE GENOMIC DNA]</scope>
</reference>
<evidence type="ECO:0000313" key="4">
    <source>
        <dbReference type="WBParaSite" id="SBAD_0000366501-mRNA-1"/>
    </source>
</evidence>
<dbReference type="WBParaSite" id="SBAD_0000366501-mRNA-1">
    <property type="protein sequence ID" value="SBAD_0000366501-mRNA-1"/>
    <property type="gene ID" value="SBAD_0000366501"/>
</dbReference>
<evidence type="ECO:0000256" key="1">
    <source>
        <dbReference type="SAM" id="MobiDB-lite"/>
    </source>
</evidence>
<protein>
    <submittedName>
        <fullName evidence="4">Reverse transcriptase domain-containing protein</fullName>
    </submittedName>
</protein>
<feature type="region of interest" description="Disordered" evidence="1">
    <location>
        <begin position="1"/>
        <end position="24"/>
    </location>
</feature>
<sequence length="117" mass="13074">MLNFNNHKCTAGSGSHKPSSTCCTAKEGGETPRIDAAINSVIDESDETLRSVLAESLSCYVETETISSSWKKSKRMVLFKKSEKEDLRYYRPIYLLPQVYNLFTKIISIGLSASLDE</sequence>
<dbReference type="AlphaFoldDB" id="A0A183IIR1"/>
<dbReference type="Proteomes" id="UP000270296">
    <property type="component" value="Unassembled WGS sequence"/>
</dbReference>
<feature type="compositionally biased region" description="Polar residues" evidence="1">
    <location>
        <begin position="1"/>
        <end position="23"/>
    </location>
</feature>
<name>A0A183IIR1_9BILA</name>
<keyword evidence="3" id="KW-1185">Reference proteome</keyword>